<keyword evidence="1" id="KW-0175">Coiled coil</keyword>
<dbReference type="AlphaFoldDB" id="A0A7S4CAB3"/>
<organism evidence="3">
    <name type="scientific">Eutreptiella gymnastica</name>
    <dbReference type="NCBI Taxonomy" id="73025"/>
    <lineage>
        <taxon>Eukaryota</taxon>
        <taxon>Discoba</taxon>
        <taxon>Euglenozoa</taxon>
        <taxon>Euglenida</taxon>
        <taxon>Spirocuta</taxon>
        <taxon>Euglenophyceae</taxon>
        <taxon>Eutreptiales</taxon>
        <taxon>Eutreptiaceae</taxon>
        <taxon>Eutreptiella</taxon>
    </lineage>
</organism>
<feature type="coiled-coil region" evidence="1">
    <location>
        <begin position="443"/>
        <end position="477"/>
    </location>
</feature>
<reference evidence="3" key="1">
    <citation type="submission" date="2021-01" db="EMBL/GenBank/DDBJ databases">
        <authorList>
            <person name="Corre E."/>
            <person name="Pelletier E."/>
            <person name="Niang G."/>
            <person name="Scheremetjew M."/>
            <person name="Finn R."/>
            <person name="Kale V."/>
            <person name="Holt S."/>
            <person name="Cochrane G."/>
            <person name="Meng A."/>
            <person name="Brown T."/>
            <person name="Cohen L."/>
        </authorList>
    </citation>
    <scope>NUCLEOTIDE SEQUENCE</scope>
    <source>
        <strain evidence="3">CCMP1594</strain>
    </source>
</reference>
<accession>A0A7S4CAB3</accession>
<dbReference type="EMBL" id="HBJA01008948">
    <property type="protein sequence ID" value="CAE0791661.1"/>
    <property type="molecule type" value="Transcribed_RNA"/>
</dbReference>
<feature type="coiled-coil region" evidence="1">
    <location>
        <begin position="291"/>
        <end position="391"/>
    </location>
</feature>
<protein>
    <submittedName>
        <fullName evidence="3">Uncharacterized protein</fullName>
    </submittedName>
</protein>
<feature type="compositionally biased region" description="Low complexity" evidence="2">
    <location>
        <begin position="710"/>
        <end position="734"/>
    </location>
</feature>
<gene>
    <name evidence="3" type="ORF">EGYM00163_LOCUS2777</name>
</gene>
<name>A0A7S4CAB3_9EUGL</name>
<proteinExistence type="predicted"/>
<evidence type="ECO:0000256" key="1">
    <source>
        <dbReference type="SAM" id="Coils"/>
    </source>
</evidence>
<feature type="region of interest" description="Disordered" evidence="2">
    <location>
        <begin position="710"/>
        <end position="765"/>
    </location>
</feature>
<evidence type="ECO:0000313" key="3">
    <source>
        <dbReference type="EMBL" id="CAE0791661.1"/>
    </source>
</evidence>
<evidence type="ECO:0000256" key="2">
    <source>
        <dbReference type="SAM" id="MobiDB-lite"/>
    </source>
</evidence>
<sequence length="791" mass="89779">MEESNTEPNDDVRRMSMFNAESFMRRSSWHLKPIKPVLEMDDLDVDTAAPWSLPLDRLVALGTAGDHGPLDAVQQAMERIMSHGYCDQFFEEVLKVGKDKVATARQMLIDENSCMDANLIPTQYPHELLEMMQQLSDRVKAGRRKTRTAEEDAYAMHAQLMANVEELTRIHAIPRYNEELLPDSPPDNPDAIKQGWKDHWWQSGRRQIAEEILAAKAQQWARDDQRDQLVFSQQELLIGQFEGLKGRLAVLDDYSDMYLSAVESLDDQKALELVEVKKETKKLFDLAAVDLKTIEDKLAEVKKKDQDARRDYDTTAEYIEQFLPDNQRRIEDTEAEIKKLDKWYEAEKKRRIYSDMGLTFNPAAQALQKEVEVIRKMLEEKEEELARENDLWASAHKDAGADLDGLLADLEAPYLEGHEKLVKIKEMLLSERQKWFEQEPARKQQEMTRCEKVKHALEKWEERRETLINTAQMYAQTVATAQTAFDTIQSFHQSIKKFLDAAQKESRVKAPSLLVQGLEVGAQLDQLLHQVDTNKRDRISSVDKTIGHLNMLLEFTVDTHDPNAHKYQVILDGLVEMRDQLETDLGDNAKIDEWIRREVQAMHRTISQQNLSPQDAHLVSRARKAYPAFFEALGDGARAEGLRAARLDYPTSPLPMSRYVTSANPMPRKQLRPLSAAPAPYGDICTKLDPAPMTPGKAWLCQSRPGSAQAAQAASAASTPSAIRSPSIASTPSPGHLQSLPGHSPAAGSPGSAVRAQHYESPTARISKDRLRSMSPTRFDHRYFRVAKVIE</sequence>